<gene>
    <name evidence="1" type="ORF">Azoinq_01240</name>
</gene>
<dbReference type="Proteomes" id="UP000683428">
    <property type="component" value="Chromosome"/>
</dbReference>
<dbReference type="AlphaFoldDB" id="A0A975SNY5"/>
<proteinExistence type="predicted"/>
<dbReference type="KEGG" id="aiq:Azoinq_01240"/>
<sequence length="101" mass="10935">MHSVLPKLTEAIIRAISEREAVGDVVVTVPVVALADYISEAVREVFTGNLLSPNELLSIAALLTEAAADPKFYDWEMPTKVGLTATEVQQLAERLRGITSL</sequence>
<evidence type="ECO:0000313" key="2">
    <source>
        <dbReference type="Proteomes" id="UP000683428"/>
    </source>
</evidence>
<evidence type="ECO:0000313" key="1">
    <source>
        <dbReference type="EMBL" id="QWT49274.1"/>
    </source>
</evidence>
<name>A0A975SNY5_9RHOO</name>
<keyword evidence="2" id="KW-1185">Reference proteome</keyword>
<dbReference type="RefSeq" id="WP_216127685.1">
    <property type="nucleotide sequence ID" value="NZ_CP064782.1"/>
</dbReference>
<organism evidence="1 2">
    <name type="scientific">Azospira inquinata</name>
    <dbReference type="NCBI Taxonomy" id="2785627"/>
    <lineage>
        <taxon>Bacteria</taxon>
        <taxon>Pseudomonadati</taxon>
        <taxon>Pseudomonadota</taxon>
        <taxon>Betaproteobacteria</taxon>
        <taxon>Rhodocyclales</taxon>
        <taxon>Rhodocyclaceae</taxon>
        <taxon>Azospira</taxon>
    </lineage>
</organism>
<accession>A0A975SNY5</accession>
<reference evidence="1" key="1">
    <citation type="submission" date="2020-11" db="EMBL/GenBank/DDBJ databases">
        <title>Azospira inquinata sp. nov.</title>
        <authorList>
            <person name="Moe W.M."/>
            <person name="Mikes M.C."/>
        </authorList>
    </citation>
    <scope>NUCLEOTIDE SEQUENCE</scope>
    <source>
        <strain evidence="1">Azo-3</strain>
    </source>
</reference>
<dbReference type="EMBL" id="CP064782">
    <property type="protein sequence ID" value="QWT49274.1"/>
    <property type="molecule type" value="Genomic_DNA"/>
</dbReference>
<protein>
    <submittedName>
        <fullName evidence="1">Uncharacterized protein</fullName>
    </submittedName>
</protein>